<dbReference type="PANTHER" id="PTHR46515">
    <property type="entry name" value="TATA ELEMENT MODULATORY FACTOR TMF1"/>
    <property type="match status" value="1"/>
</dbReference>
<name>Q75DU4_EREGS</name>
<dbReference type="STRING" id="284811.Q75DU4"/>
<dbReference type="HOGENOM" id="CLU_018551_0_0_1"/>
<dbReference type="OMA" id="NWESIEF"/>
<feature type="region of interest" description="Disordered" evidence="2">
    <location>
        <begin position="1"/>
        <end position="71"/>
    </location>
</feature>
<dbReference type="InterPro" id="IPR022091">
    <property type="entry name" value="TMF_TATA-bd"/>
</dbReference>
<keyword evidence="5" id="KW-1185">Reference proteome</keyword>
<dbReference type="OrthoDB" id="74178at2759"/>
<dbReference type="AlphaFoldDB" id="Q75DU4"/>
<reference evidence="5" key="2">
    <citation type="journal article" date="2013" name="G3 (Bethesda)">
        <title>Genomes of Ashbya fungi isolated from insects reveal four mating-type loci, numerous translocations, lack of transposons, and distinct gene duplications.</title>
        <authorList>
            <person name="Dietrich F.S."/>
            <person name="Voegeli S."/>
            <person name="Kuo S."/>
            <person name="Philippsen P."/>
        </authorList>
    </citation>
    <scope>GENOME REANNOTATION</scope>
    <source>
        <strain evidence="5">ATCC 10895 / CBS 109.51 / FGSC 9923 / NRRL Y-1056</strain>
    </source>
</reference>
<dbReference type="FunCoup" id="Q75DU4">
    <property type="interactions" value="535"/>
</dbReference>
<keyword evidence="1" id="KW-0175">Coiled coil</keyword>
<dbReference type="EMBL" id="AE016815">
    <property type="protein sequence ID" value="AAS50700.1"/>
    <property type="molecule type" value="Genomic_DNA"/>
</dbReference>
<evidence type="ECO:0000313" key="4">
    <source>
        <dbReference type="EMBL" id="AAS50700.1"/>
    </source>
</evidence>
<evidence type="ECO:0000259" key="3">
    <source>
        <dbReference type="Pfam" id="PF12325"/>
    </source>
</evidence>
<accession>Q75DU4</accession>
<feature type="domain" description="TATA element modulatory factor 1 TATA binding" evidence="3">
    <location>
        <begin position="544"/>
        <end position="654"/>
    </location>
</feature>
<feature type="coiled-coil region" evidence="1">
    <location>
        <begin position="135"/>
        <end position="434"/>
    </location>
</feature>
<dbReference type="eggNOG" id="KOG4673">
    <property type="taxonomic scope" value="Eukaryota"/>
</dbReference>
<dbReference type="GeneID" id="4618957"/>
<dbReference type="RefSeq" id="NP_982876.1">
    <property type="nucleotide sequence ID" value="NM_208229.1"/>
</dbReference>
<dbReference type="GO" id="GO:0005783">
    <property type="term" value="C:endoplasmic reticulum"/>
    <property type="evidence" value="ECO:0000318"/>
    <property type="project" value="GO_Central"/>
</dbReference>
<evidence type="ECO:0000256" key="2">
    <source>
        <dbReference type="SAM" id="MobiDB-lite"/>
    </source>
</evidence>
<dbReference type="PANTHER" id="PTHR46515:SF1">
    <property type="entry name" value="TATA ELEMENT MODULATORY FACTOR"/>
    <property type="match status" value="1"/>
</dbReference>
<dbReference type="InterPro" id="IPR052602">
    <property type="entry name" value="Growth_transcription_reg"/>
</dbReference>
<feature type="coiled-coil region" evidence="1">
    <location>
        <begin position="560"/>
        <end position="594"/>
    </location>
</feature>
<dbReference type="GO" id="GO:0005794">
    <property type="term" value="C:Golgi apparatus"/>
    <property type="evidence" value="ECO:0000318"/>
    <property type="project" value="GO_Central"/>
</dbReference>
<evidence type="ECO:0000313" key="5">
    <source>
        <dbReference type="Proteomes" id="UP000000591"/>
    </source>
</evidence>
<sequence>MSSPRKLSLEQRLSLATKATQKRRLKKSSPALTAGSDATGEDSISSPVDEREGQKPSRPANDTSSAEASVAHAHNGIPAPFTEVFPNGLEGKDMETVLAELAPHFQRLRAMSPTTRIDAQPHREISTDSSLLLLVKEKDARIEELLEEQQETSAKERRATQALSKMEKKYNKQVAESAALEQKLRKQASENVLLKEEKDKAKAELKACRADYQQMKDACSAADSRYASLTHEQEALQCQLEDCEKEVLAARTGFETSKANWEKKEKELNARYNSLRKSSNDEITRLEGVMERLRLEAEDSRDIRVRKQDDNPVHAESEYQSLLRQLEDQQRQAVISRENWSSIEYSMNQKIEELQTQLEEIQSSCAVLETRLGAADEERRRLVMELDRLGRENAKLKEASGILELDYKKATNNLKKLEEDHRLLAEKYKIQKLNLESRLGGKREVLQDKESLGENLLLPTSAEIKDAFQSLNGQQGMSAQSIATGHYESGLSSNYDFDMPVDETLSQTAEISGDDLPEDSTSDARKTTTDFRSTISADQAGISAQMHVNAHIVNKLGAEVRRLELEISTLKAFNNTLEEEKARAEDDILKLLEENHTVHHLKTTNEALTTKVADYSNRQDTILQLLGEKTERVEELENDVEDLKQMLRMQAQQLADMQERLRI</sequence>
<evidence type="ECO:0000256" key="1">
    <source>
        <dbReference type="SAM" id="Coils"/>
    </source>
</evidence>
<protein>
    <submittedName>
        <fullName evidence="4">ABL071Wp</fullName>
    </submittedName>
</protein>
<dbReference type="Gene3D" id="1.10.287.1490">
    <property type="match status" value="1"/>
</dbReference>
<feature type="coiled-coil region" evidence="1">
    <location>
        <begin position="626"/>
        <end position="660"/>
    </location>
</feature>
<dbReference type="KEGG" id="ago:AGOS_ABL071W"/>
<proteinExistence type="predicted"/>
<dbReference type="InParanoid" id="Q75DU4"/>
<dbReference type="Pfam" id="PF12325">
    <property type="entry name" value="TMF_TATA_bd"/>
    <property type="match status" value="1"/>
</dbReference>
<organism evidence="4 5">
    <name type="scientific">Eremothecium gossypii (strain ATCC 10895 / CBS 109.51 / FGSC 9923 / NRRL Y-1056)</name>
    <name type="common">Yeast</name>
    <name type="synonym">Ashbya gossypii</name>
    <dbReference type="NCBI Taxonomy" id="284811"/>
    <lineage>
        <taxon>Eukaryota</taxon>
        <taxon>Fungi</taxon>
        <taxon>Dikarya</taxon>
        <taxon>Ascomycota</taxon>
        <taxon>Saccharomycotina</taxon>
        <taxon>Saccharomycetes</taxon>
        <taxon>Saccharomycetales</taxon>
        <taxon>Saccharomycetaceae</taxon>
        <taxon>Eremothecium</taxon>
    </lineage>
</organism>
<gene>
    <name evidence="4" type="ORF">AGOS_ABL071W</name>
</gene>
<dbReference type="Proteomes" id="UP000000591">
    <property type="component" value="Chromosome II"/>
</dbReference>
<reference evidence="4 5" key="1">
    <citation type="journal article" date="2004" name="Science">
        <title>The Ashbya gossypii genome as a tool for mapping the ancient Saccharomyces cerevisiae genome.</title>
        <authorList>
            <person name="Dietrich F.S."/>
            <person name="Voegeli S."/>
            <person name="Brachat S."/>
            <person name="Lerch A."/>
            <person name="Gates K."/>
            <person name="Steiner S."/>
            <person name="Mohr C."/>
            <person name="Pohlmann R."/>
            <person name="Luedi P."/>
            <person name="Choi S."/>
            <person name="Wing R.A."/>
            <person name="Flavier A."/>
            <person name="Gaffney T.D."/>
            <person name="Philippsen P."/>
        </authorList>
    </citation>
    <scope>NUCLEOTIDE SEQUENCE [LARGE SCALE GENOMIC DNA]</scope>
    <source>
        <strain evidence="5">ATCC 10895 / CBS 109.51 / FGSC 9923 / NRRL Y-1056</strain>
    </source>
</reference>